<dbReference type="Gene3D" id="1.20.1270.60">
    <property type="entry name" value="Arfaptin homology (AH) domain/BAR domain"/>
    <property type="match status" value="1"/>
</dbReference>
<dbReference type="SUPFAM" id="SSF103657">
    <property type="entry name" value="BAR/IMD domain-like"/>
    <property type="match status" value="1"/>
</dbReference>
<protein>
    <submittedName>
        <fullName evidence="1">Bm12009</fullName>
    </submittedName>
</protein>
<evidence type="ECO:0000313" key="1">
    <source>
        <dbReference type="EMBL" id="CRZ26275.1"/>
    </source>
</evidence>
<reference evidence="1" key="2">
    <citation type="submission" date="2012-12" db="EMBL/GenBank/DDBJ databases">
        <authorList>
            <consortium name="WormBase Consortium"/>
            <person name="Ghedin E."/>
            <person name="Paulini M."/>
        </authorList>
    </citation>
    <scope>NUCLEOTIDE SEQUENCE</scope>
    <source>
        <strain evidence="1">FR3</strain>
    </source>
</reference>
<gene>
    <name evidence="1" type="primary">Bm12009</name>
    <name evidence="1" type="ORF">BM_Bm12009</name>
</gene>
<accession>A0A1I9GDX3</accession>
<dbReference type="AlphaFoldDB" id="A0A1I9GDX3"/>
<dbReference type="EMBL" id="LN860929">
    <property type="protein sequence ID" value="CRZ26275.1"/>
    <property type="molecule type" value="Genomic_DNA"/>
</dbReference>
<organism evidence="1">
    <name type="scientific">Brugia malayi</name>
    <name type="common">Filarial nematode worm</name>
    <dbReference type="NCBI Taxonomy" id="6279"/>
    <lineage>
        <taxon>Eukaryota</taxon>
        <taxon>Metazoa</taxon>
        <taxon>Ecdysozoa</taxon>
        <taxon>Nematoda</taxon>
        <taxon>Chromadorea</taxon>
        <taxon>Rhabditida</taxon>
        <taxon>Spirurina</taxon>
        <taxon>Spiruromorpha</taxon>
        <taxon>Filarioidea</taxon>
        <taxon>Onchocercidae</taxon>
        <taxon>Brugia</taxon>
    </lineage>
</organism>
<name>A0A1I9GDX3_BRUMA</name>
<dbReference type="InterPro" id="IPR027267">
    <property type="entry name" value="AH/BAR_dom_sf"/>
</dbReference>
<reference evidence="1" key="1">
    <citation type="journal article" date="2007" name="Science">
        <title>Draft genome of the filarial nematode parasite Brugia malayi.</title>
        <authorList>
            <person name="Ghedin E."/>
            <person name="Wang S."/>
            <person name="Spiro D."/>
            <person name="Caler E."/>
            <person name="Zhao Q."/>
            <person name="Crabtree J."/>
            <person name="Allen J.E."/>
            <person name="Delcher A.L."/>
            <person name="Guiliano D.B."/>
            <person name="Miranda-Saavedra D."/>
            <person name="Angiuoli S.V."/>
            <person name="Creasy T."/>
            <person name="Amedeo P."/>
            <person name="Haas B."/>
            <person name="El-Sayed N.M."/>
            <person name="Wortman J.R."/>
            <person name="Feldblyum T."/>
            <person name="Tallon L."/>
            <person name="Schatz M."/>
            <person name="Shumway M."/>
            <person name="Koo H."/>
            <person name="Salzberg S.L."/>
            <person name="Schobel S."/>
            <person name="Pertea M."/>
            <person name="Pop M."/>
            <person name="White O."/>
            <person name="Barton G.J."/>
            <person name="Carlow C.K."/>
            <person name="Crawford M.J."/>
            <person name="Daub J."/>
            <person name="Dimmic M.W."/>
            <person name="Estes C.F."/>
            <person name="Foster J.M."/>
            <person name="Ganatra M."/>
            <person name="Gregory W.F."/>
            <person name="Johnson N.M."/>
            <person name="Jin J."/>
            <person name="Komuniecki R."/>
            <person name="Korf I."/>
            <person name="Kumar S."/>
            <person name="Laney S."/>
            <person name="Li B.W."/>
            <person name="Li W."/>
            <person name="Lindblom T.H."/>
            <person name="Lustigman S."/>
            <person name="Ma D."/>
            <person name="Maina C.V."/>
            <person name="Martin D.M."/>
            <person name="McCarter J.P."/>
            <person name="McReynolds L."/>
            <person name="Mitreva M."/>
            <person name="Nutman T.B."/>
            <person name="Parkinson J."/>
            <person name="Peregrin-Alvarez J.M."/>
            <person name="Poole C."/>
            <person name="Ren Q."/>
            <person name="Saunders L."/>
            <person name="Sluder A.E."/>
            <person name="Smith K."/>
            <person name="Stanke M."/>
            <person name="Unnasch T.R."/>
            <person name="Ware J."/>
            <person name="Wei A.D."/>
            <person name="Weil G."/>
            <person name="Williams D.J."/>
            <person name="Zhang Y."/>
            <person name="Williams S.A."/>
            <person name="Fraser-Liggett C."/>
            <person name="Slatko B."/>
            <person name="Blaxter M.L."/>
            <person name="Scott A.L."/>
        </authorList>
    </citation>
    <scope>NUCLEOTIDE SEQUENCE</scope>
    <source>
        <strain evidence="1">FR3</strain>
    </source>
</reference>
<sequence length="59" mass="6800">MSIVVETLPKLDFTEALKDSPRFRQAILVHEQYFAKLDSKLTEVALSFHGYLVASNFKR</sequence>
<proteinExistence type="predicted"/>